<dbReference type="Gene3D" id="2.160.20.120">
    <property type="match status" value="1"/>
</dbReference>
<dbReference type="Pfam" id="PF10988">
    <property type="entry name" value="DUF2807"/>
    <property type="match status" value="1"/>
</dbReference>
<dbReference type="Proteomes" id="UP001172082">
    <property type="component" value="Unassembled WGS sequence"/>
</dbReference>
<dbReference type="PANTHER" id="PTHR39200">
    <property type="entry name" value="HYPOTHETICAL EXPORTED PROTEIN"/>
    <property type="match status" value="1"/>
</dbReference>
<dbReference type="InterPro" id="IPR021255">
    <property type="entry name" value="DUF2807"/>
</dbReference>
<evidence type="ECO:0000256" key="1">
    <source>
        <dbReference type="SAM" id="SignalP"/>
    </source>
</evidence>
<gene>
    <name evidence="3" type="ORF">QQ008_14825</name>
</gene>
<protein>
    <submittedName>
        <fullName evidence="3">DUF2807 domain-containing protein</fullName>
    </submittedName>
</protein>
<accession>A0ABT8KPJ3</accession>
<keyword evidence="4" id="KW-1185">Reference proteome</keyword>
<comment type="caution">
    <text evidence="3">The sequence shown here is derived from an EMBL/GenBank/DDBJ whole genome shotgun (WGS) entry which is preliminary data.</text>
</comment>
<dbReference type="EMBL" id="JAUJEA010000005">
    <property type="protein sequence ID" value="MDN5202660.1"/>
    <property type="molecule type" value="Genomic_DNA"/>
</dbReference>
<sequence length="227" mass="24317">MAKTCKKIILPIIVLLALWGCSSDFNRSNIDIVGNGNVTIEDRAVSNFTKLNINGVFNVFVRKSNEAGVEVETDENVQSFIIVQSTNDGTLNISIASGTNLKRITKLNIYIDAIDLEQIDNQGVSDIETTTPFDFNTLSVFNNGVGSITLRGTCDDLFIRNNGVGSVNALELESRIVEVVNVGVGNVSVDVLETLTVTISGVGSVRYTGNPTTINSDISGIGTLVKI</sequence>
<name>A0ABT8KPJ3_9BACT</name>
<dbReference type="PANTHER" id="PTHR39200:SF1">
    <property type="entry name" value="AUTO-TRANSPORTER ADHESIN HEAD GIN DOMAIN-CONTAINING PROTEIN-RELATED"/>
    <property type="match status" value="1"/>
</dbReference>
<proteinExistence type="predicted"/>
<evidence type="ECO:0000259" key="2">
    <source>
        <dbReference type="Pfam" id="PF10988"/>
    </source>
</evidence>
<feature type="chain" id="PRO_5046744568" evidence="1">
    <location>
        <begin position="23"/>
        <end position="227"/>
    </location>
</feature>
<keyword evidence="1" id="KW-0732">Signal</keyword>
<reference evidence="3" key="1">
    <citation type="submission" date="2023-06" db="EMBL/GenBank/DDBJ databases">
        <title>Genomic of Parafulvivirga corallium.</title>
        <authorList>
            <person name="Wang G."/>
        </authorList>
    </citation>
    <scope>NUCLEOTIDE SEQUENCE</scope>
    <source>
        <strain evidence="3">BMA10</strain>
    </source>
</reference>
<dbReference type="RefSeq" id="WP_346752682.1">
    <property type="nucleotide sequence ID" value="NZ_JAUJEA010000005.1"/>
</dbReference>
<feature type="signal peptide" evidence="1">
    <location>
        <begin position="1"/>
        <end position="22"/>
    </location>
</feature>
<organism evidence="3 4">
    <name type="scientific">Splendidivirga corallicola</name>
    <dbReference type="NCBI Taxonomy" id="3051826"/>
    <lineage>
        <taxon>Bacteria</taxon>
        <taxon>Pseudomonadati</taxon>
        <taxon>Bacteroidota</taxon>
        <taxon>Cytophagia</taxon>
        <taxon>Cytophagales</taxon>
        <taxon>Splendidivirgaceae</taxon>
        <taxon>Splendidivirga</taxon>
    </lineage>
</organism>
<feature type="domain" description="Putative auto-transporter adhesin head GIN" evidence="2">
    <location>
        <begin position="47"/>
        <end position="211"/>
    </location>
</feature>
<evidence type="ECO:0000313" key="4">
    <source>
        <dbReference type="Proteomes" id="UP001172082"/>
    </source>
</evidence>
<evidence type="ECO:0000313" key="3">
    <source>
        <dbReference type="EMBL" id="MDN5202660.1"/>
    </source>
</evidence>